<reference evidence="1 2" key="1">
    <citation type="submission" date="2023-11" db="EMBL/GenBank/DDBJ databases">
        <authorList>
            <person name="Ouyang M.-Y."/>
        </authorList>
    </citation>
    <scope>NUCLEOTIDE SEQUENCE [LARGE SCALE GENOMIC DNA]</scope>
    <source>
        <strain evidence="1 2">OY6</strain>
    </source>
</reference>
<sequence>MIKTTHVTIQCPQCGYTDFEQPENVQDDDFVKCVFCGHQIMLCDLKEAGIEQAKEILIPEAKKEIEEMLKNTLKGTFK</sequence>
<comment type="caution">
    <text evidence="1">The sequence shown here is derived from an EMBL/GenBank/DDBJ whole genome shotgun (WGS) entry which is preliminary data.</text>
</comment>
<name>A0ABU4U9Y9_9GAMM</name>
<gene>
    <name evidence="1" type="ORF">QLH52_03075</name>
</gene>
<dbReference type="Proteomes" id="UP001284537">
    <property type="component" value="Unassembled WGS sequence"/>
</dbReference>
<evidence type="ECO:0000313" key="2">
    <source>
        <dbReference type="Proteomes" id="UP001284537"/>
    </source>
</evidence>
<protein>
    <submittedName>
        <fullName evidence="1">Uncharacterized protein</fullName>
    </submittedName>
</protein>
<evidence type="ECO:0000313" key="1">
    <source>
        <dbReference type="EMBL" id="MDX8126248.1"/>
    </source>
</evidence>
<proteinExistence type="predicted"/>
<organism evidence="1 2">
    <name type="scientific">Methylomonas defluvii</name>
    <dbReference type="NCBI Taxonomy" id="3045149"/>
    <lineage>
        <taxon>Bacteria</taxon>
        <taxon>Pseudomonadati</taxon>
        <taxon>Pseudomonadota</taxon>
        <taxon>Gammaproteobacteria</taxon>
        <taxon>Methylococcales</taxon>
        <taxon>Methylococcaceae</taxon>
        <taxon>Methylomonas</taxon>
    </lineage>
</organism>
<keyword evidence="2" id="KW-1185">Reference proteome</keyword>
<dbReference type="RefSeq" id="WP_319960507.1">
    <property type="nucleotide sequence ID" value="NZ_JAXARY010000002.1"/>
</dbReference>
<dbReference type="EMBL" id="JAXARY010000002">
    <property type="protein sequence ID" value="MDX8126248.1"/>
    <property type="molecule type" value="Genomic_DNA"/>
</dbReference>
<accession>A0ABU4U9Y9</accession>